<evidence type="ECO:0000256" key="2">
    <source>
        <dbReference type="ARBA" id="ARBA00005930"/>
    </source>
</evidence>
<evidence type="ECO:0000259" key="10">
    <source>
        <dbReference type="Pfam" id="PF17875"/>
    </source>
</evidence>
<keyword evidence="4" id="KW-0597">Phosphoprotein</keyword>
<dbReference type="InterPro" id="IPR041901">
    <property type="entry name" value="RNAP_I_Rpa43_N"/>
</dbReference>
<comment type="similarity">
    <text evidence="2">Belongs to the eukaryotic RPA43 RNA polymerase subunit family.</text>
</comment>
<dbReference type="OrthoDB" id="10250504at2759"/>
<dbReference type="FunFam" id="3.30.1490.120:FF:000004">
    <property type="entry name" value="RNA polymerase I subunit Rpa43"/>
    <property type="match status" value="1"/>
</dbReference>
<evidence type="ECO:0000313" key="12">
    <source>
        <dbReference type="Proteomes" id="UP000005627"/>
    </source>
</evidence>
<organism evidence="11 12">
    <name type="scientific">Torulaspora delbrueckii</name>
    <name type="common">Yeast</name>
    <name type="synonym">Candida colliculosa</name>
    <dbReference type="NCBI Taxonomy" id="4950"/>
    <lineage>
        <taxon>Eukaryota</taxon>
        <taxon>Fungi</taxon>
        <taxon>Dikarya</taxon>
        <taxon>Ascomycota</taxon>
        <taxon>Saccharomycotina</taxon>
        <taxon>Saccharomycetes</taxon>
        <taxon>Saccharomycetales</taxon>
        <taxon>Saccharomycetaceae</taxon>
        <taxon>Torulaspora</taxon>
    </lineage>
</organism>
<evidence type="ECO:0000256" key="3">
    <source>
        <dbReference type="ARBA" id="ARBA00022478"/>
    </source>
</evidence>
<feature type="domain" description="RPA43 OB" evidence="10">
    <location>
        <begin position="130"/>
        <end position="237"/>
    </location>
</feature>
<keyword evidence="5 7" id="KW-0804">Transcription</keyword>
<dbReference type="InterPro" id="IPR045113">
    <property type="entry name" value="Rpb7-like"/>
</dbReference>
<feature type="region of interest" description="Disordered" evidence="8">
    <location>
        <begin position="175"/>
        <end position="196"/>
    </location>
</feature>
<keyword evidence="6 7" id="KW-0539">Nucleus</keyword>
<dbReference type="PANTHER" id="PTHR12709:SF5">
    <property type="entry name" value="DNA-DIRECTED RNA POLYMERASE I SUBUNIT RPA43"/>
    <property type="match status" value="1"/>
</dbReference>
<sequence>MAEVRKRSVEELQAAKFIKKHKNVVKNPVVDGISNCIIRVPVSLYVSLAPKYTENPLQGVMRQHLNPMVMKYNSKVSGVVLGYQDLEIVDANPLSDDEDNEGPPGKLVKLSADTPFGFTWCRVVLYVWQPQIGDVIEGWIFIQSASHIGLLVHDAFNASIKKNHIPADWTFVHNEEEDAESQSRDENDQDDEKSEFTRRSMDYWVDANGERIDGKLKFTIRNVYTTGRVISVEGTLLAEGNQDKERSQAENLPVVSNKKIVFDDEVSSENTASHKDLELPEVNEGNGEEIIYEENSDSDEESSDSE</sequence>
<evidence type="ECO:0000256" key="6">
    <source>
        <dbReference type="ARBA" id="ARBA00023242"/>
    </source>
</evidence>
<dbReference type="InterPro" id="IPR012340">
    <property type="entry name" value="NA-bd_OB-fold"/>
</dbReference>
<reference evidence="11 12" key="1">
    <citation type="journal article" date="2011" name="Proc. Natl. Acad. Sci. U.S.A.">
        <title>Evolutionary erosion of yeast sex chromosomes by mating-type switching accidents.</title>
        <authorList>
            <person name="Gordon J.L."/>
            <person name="Armisen D."/>
            <person name="Proux-Wera E."/>
            <person name="Oheigeartaigh S.S."/>
            <person name="Byrne K.P."/>
            <person name="Wolfe K.H."/>
        </authorList>
    </citation>
    <scope>NUCLEOTIDE SEQUENCE [LARGE SCALE GENOMIC DNA]</scope>
    <source>
        <strain evidence="12">ATCC 10662 / CBS 1146 / NBRC 0425 / NCYC 2629 / NRRL Y-866</strain>
    </source>
</reference>
<dbReference type="GeneID" id="11501580"/>
<proteinExistence type="inferred from homology"/>
<evidence type="ECO:0000256" key="4">
    <source>
        <dbReference type="ARBA" id="ARBA00022553"/>
    </source>
</evidence>
<dbReference type="GO" id="GO:0006361">
    <property type="term" value="P:transcription initiation at RNA polymerase I promoter"/>
    <property type="evidence" value="ECO:0007669"/>
    <property type="project" value="EnsemblFungi"/>
</dbReference>
<gene>
    <name evidence="11" type="primary">TDEL0H03990</name>
    <name evidence="11" type="ORF">TDEL_0H03990</name>
</gene>
<dbReference type="InterPro" id="IPR041178">
    <property type="entry name" value="RPA43_OB"/>
</dbReference>
<feature type="region of interest" description="Disordered" evidence="8">
    <location>
        <begin position="265"/>
        <end position="306"/>
    </location>
</feature>
<dbReference type="PANTHER" id="PTHR12709">
    <property type="entry name" value="DNA-DIRECTED RNA POLYMERASE II, III"/>
    <property type="match status" value="1"/>
</dbReference>
<dbReference type="EMBL" id="HE616749">
    <property type="protein sequence ID" value="CCE94258.1"/>
    <property type="molecule type" value="Genomic_DNA"/>
</dbReference>
<comment type="subcellular location">
    <subcellularLocation>
        <location evidence="1">Nucleus</location>
        <location evidence="1">Nucleolus</location>
    </subcellularLocation>
</comment>
<evidence type="ECO:0000256" key="5">
    <source>
        <dbReference type="ARBA" id="ARBA00023163"/>
    </source>
</evidence>
<dbReference type="Gene3D" id="3.30.1490.120">
    <property type="entry name" value="RNA polymerase Rpb7-like, N-terminal domain"/>
    <property type="match status" value="1"/>
</dbReference>
<feature type="compositionally biased region" description="Acidic residues" evidence="8">
    <location>
        <begin position="286"/>
        <end position="306"/>
    </location>
</feature>
<dbReference type="GO" id="GO:0005736">
    <property type="term" value="C:RNA polymerase I complex"/>
    <property type="evidence" value="ECO:0007669"/>
    <property type="project" value="EnsemblFungi"/>
</dbReference>
<dbReference type="KEGG" id="tdl:TDEL_0H03990"/>
<dbReference type="STRING" id="1076872.G9A064"/>
<dbReference type="GO" id="GO:0006363">
    <property type="term" value="P:termination of RNA polymerase I transcription"/>
    <property type="evidence" value="ECO:0007669"/>
    <property type="project" value="EnsemblFungi"/>
</dbReference>
<evidence type="ECO:0000313" key="11">
    <source>
        <dbReference type="EMBL" id="CCE94258.1"/>
    </source>
</evidence>
<feature type="domain" description="RNA polymerase Rpb7-like N-terminal" evidence="9">
    <location>
        <begin position="43"/>
        <end position="90"/>
    </location>
</feature>
<dbReference type="InterPro" id="IPR036898">
    <property type="entry name" value="RNA_pol_Rpb7-like_N_sf"/>
</dbReference>
<accession>G9A064</accession>
<keyword evidence="12" id="KW-1185">Reference proteome</keyword>
<dbReference type="Pfam" id="PF17875">
    <property type="entry name" value="RPA43_OB"/>
    <property type="match status" value="1"/>
</dbReference>
<dbReference type="Pfam" id="PF03876">
    <property type="entry name" value="SHS2_Rpb7-N"/>
    <property type="match status" value="1"/>
</dbReference>
<dbReference type="RefSeq" id="XP_003683469.1">
    <property type="nucleotide sequence ID" value="XM_003683421.1"/>
</dbReference>
<dbReference type="GO" id="GO:0006362">
    <property type="term" value="P:transcription elongation by RNA polymerase I"/>
    <property type="evidence" value="ECO:0007669"/>
    <property type="project" value="EnsemblFungi"/>
</dbReference>
<evidence type="ECO:0000256" key="8">
    <source>
        <dbReference type="SAM" id="MobiDB-lite"/>
    </source>
</evidence>
<evidence type="ECO:0000256" key="7">
    <source>
        <dbReference type="RuleBase" id="RU369086"/>
    </source>
</evidence>
<dbReference type="GO" id="GO:0003899">
    <property type="term" value="F:DNA-directed RNA polymerase activity"/>
    <property type="evidence" value="ECO:0007669"/>
    <property type="project" value="EnsemblFungi"/>
</dbReference>
<name>G9A064_TORDE</name>
<dbReference type="InterPro" id="IPR005576">
    <property type="entry name" value="Rpb7-like_N"/>
</dbReference>
<comment type="function">
    <text evidence="7">DNA-dependent RNA polymerase which catalyzes the transcription of DNA into RNA using the four ribonucleoside triphosphates as substrates.</text>
</comment>
<keyword evidence="3 7" id="KW-0240">DNA-directed RNA polymerase</keyword>
<protein>
    <recommendedName>
        <fullName evidence="7">DNA-directed RNA polymerase subunit</fullName>
    </recommendedName>
</protein>
<dbReference type="CDD" id="cd04328">
    <property type="entry name" value="RNAP_I_Rpa43_N"/>
    <property type="match status" value="1"/>
</dbReference>
<evidence type="ECO:0000256" key="1">
    <source>
        <dbReference type="ARBA" id="ARBA00004604"/>
    </source>
</evidence>
<dbReference type="Proteomes" id="UP000005627">
    <property type="component" value="Chromosome 8"/>
</dbReference>
<dbReference type="Gene3D" id="6.10.140.1770">
    <property type="match status" value="1"/>
</dbReference>
<dbReference type="FunCoup" id="G9A064">
    <property type="interactions" value="334"/>
</dbReference>
<dbReference type="AlphaFoldDB" id="G9A064"/>
<evidence type="ECO:0000259" key="9">
    <source>
        <dbReference type="Pfam" id="PF03876"/>
    </source>
</evidence>
<dbReference type="Gene3D" id="2.40.50.140">
    <property type="entry name" value="Nucleic acid-binding proteins"/>
    <property type="match status" value="1"/>
</dbReference>
<dbReference type="InParanoid" id="G9A064"/>
<dbReference type="eggNOG" id="KOG4134">
    <property type="taxonomic scope" value="Eukaryota"/>
</dbReference>
<dbReference type="HOGENOM" id="CLU_060987_0_0_1"/>